<gene>
    <name evidence="3" type="ORF">EKO04_003672</name>
</gene>
<reference evidence="3" key="2">
    <citation type="submission" date="2020-09" db="EMBL/GenBank/DDBJ databases">
        <title>Reference genome assembly for Australian Ascochyta lentis isolate Al4.</title>
        <authorList>
            <person name="Lee R.C."/>
            <person name="Farfan-Caceres L.M."/>
            <person name="Debler J.W."/>
            <person name="Williams A.H."/>
            <person name="Henares B.M."/>
        </authorList>
    </citation>
    <scope>NUCLEOTIDE SEQUENCE</scope>
    <source>
        <strain evidence="3">Al4</strain>
    </source>
</reference>
<dbReference type="AlphaFoldDB" id="A0A8H7JAB8"/>
<dbReference type="Proteomes" id="UP000651452">
    <property type="component" value="Unassembled WGS sequence"/>
</dbReference>
<feature type="region of interest" description="Disordered" evidence="1">
    <location>
        <begin position="372"/>
        <end position="403"/>
    </location>
</feature>
<evidence type="ECO:0000313" key="4">
    <source>
        <dbReference type="Proteomes" id="UP000651452"/>
    </source>
</evidence>
<keyword evidence="2" id="KW-0812">Transmembrane</keyword>
<evidence type="ECO:0000256" key="2">
    <source>
        <dbReference type="SAM" id="Phobius"/>
    </source>
</evidence>
<dbReference type="EMBL" id="RZGK01000006">
    <property type="protein sequence ID" value="KAF9698478.1"/>
    <property type="molecule type" value="Genomic_DNA"/>
</dbReference>
<dbReference type="InterPro" id="IPR036514">
    <property type="entry name" value="SGNH_hydro_sf"/>
</dbReference>
<protein>
    <submittedName>
        <fullName evidence="3">Uncharacterized protein</fullName>
    </submittedName>
</protein>
<sequence>MRFLPRLLHAVAAAVILIVLYLVWLQHDHLGHNIHEAWGGTAHRVVVFGDDWSDTGKYRVSPPSKSEAVVRDSGGGEVWTETLCKELACDFMDNFARSMPPQTDVTAIGSLIDSDIRAQAVPVTDNDKNNNTQTMFDFKTQVQQFLEYEKKKHRVGVPERLRKVDEWTIFTVSFGLWDLLEYSTLEKEYALKAIDNSVEGLFENLDLLAKHVAAPMKIVAPKLVDVTFLPRFQARKDMNKEHFAEDQHHLVFLWTYWNTALSRTASQWKHGEIFMPNPNNLILDQVRAKQLYSKQISDASGTGKQAPLFDYVEEPCLKLKADDNVSKLQAAGVEKCSNAAKHLFWDDIHLSGPAHQLIGKAAASLLRGNHTVNIGDSTQGPDKDKKTSEQETSSFKLKFPPGY</sequence>
<comment type="caution">
    <text evidence="3">The sequence shown here is derived from an EMBL/GenBank/DDBJ whole genome shotgun (WGS) entry which is preliminary data.</text>
</comment>
<accession>A0A8H7JAB8</accession>
<evidence type="ECO:0000313" key="3">
    <source>
        <dbReference type="EMBL" id="KAF9698478.1"/>
    </source>
</evidence>
<name>A0A8H7JAB8_9PLEO</name>
<dbReference type="GO" id="GO:0016788">
    <property type="term" value="F:hydrolase activity, acting on ester bonds"/>
    <property type="evidence" value="ECO:0007669"/>
    <property type="project" value="InterPro"/>
</dbReference>
<dbReference type="Pfam" id="PF00657">
    <property type="entry name" value="Lipase_GDSL"/>
    <property type="match status" value="1"/>
</dbReference>
<evidence type="ECO:0000256" key="1">
    <source>
        <dbReference type="SAM" id="MobiDB-lite"/>
    </source>
</evidence>
<feature type="transmembrane region" description="Helical" evidence="2">
    <location>
        <begin position="7"/>
        <end position="25"/>
    </location>
</feature>
<keyword evidence="4" id="KW-1185">Reference proteome</keyword>
<reference evidence="3" key="1">
    <citation type="submission" date="2018-12" db="EMBL/GenBank/DDBJ databases">
        <authorList>
            <person name="Syme R.A."/>
            <person name="Farfan-Caceres L."/>
            <person name="Lichtenzveig J."/>
        </authorList>
    </citation>
    <scope>NUCLEOTIDE SEQUENCE</scope>
    <source>
        <strain evidence="3">Al4</strain>
    </source>
</reference>
<keyword evidence="2" id="KW-0472">Membrane</keyword>
<dbReference type="OrthoDB" id="5278722at2759"/>
<dbReference type="InterPro" id="IPR001087">
    <property type="entry name" value="GDSL"/>
</dbReference>
<proteinExistence type="predicted"/>
<keyword evidence="2" id="KW-1133">Transmembrane helix</keyword>
<organism evidence="3 4">
    <name type="scientific">Ascochyta lentis</name>
    <dbReference type="NCBI Taxonomy" id="205686"/>
    <lineage>
        <taxon>Eukaryota</taxon>
        <taxon>Fungi</taxon>
        <taxon>Dikarya</taxon>
        <taxon>Ascomycota</taxon>
        <taxon>Pezizomycotina</taxon>
        <taxon>Dothideomycetes</taxon>
        <taxon>Pleosporomycetidae</taxon>
        <taxon>Pleosporales</taxon>
        <taxon>Pleosporineae</taxon>
        <taxon>Didymellaceae</taxon>
        <taxon>Ascochyta</taxon>
    </lineage>
</organism>
<dbReference type="Gene3D" id="3.40.50.1110">
    <property type="entry name" value="SGNH hydrolase"/>
    <property type="match status" value="1"/>
</dbReference>